<comment type="similarity">
    <text evidence="1">Belongs to the AB hydrolase superfamily.</text>
</comment>
<dbReference type="EMBL" id="BAAALG010000011">
    <property type="protein sequence ID" value="GAA1108321.1"/>
    <property type="molecule type" value="Genomic_DNA"/>
</dbReference>
<gene>
    <name evidence="4" type="ORF">GCM10009668_30600</name>
</gene>
<keyword evidence="2" id="KW-0378">Hydrolase</keyword>
<dbReference type="RefSeq" id="WP_343995684.1">
    <property type="nucleotide sequence ID" value="NZ_BAAALG010000011.1"/>
</dbReference>
<dbReference type="PANTHER" id="PTHR22946:SF9">
    <property type="entry name" value="POLYKETIDE TRANSFERASE AF380"/>
    <property type="match status" value="1"/>
</dbReference>
<evidence type="ECO:0000256" key="2">
    <source>
        <dbReference type="ARBA" id="ARBA00022801"/>
    </source>
</evidence>
<comment type="caution">
    <text evidence="4">The sequence shown here is derived from an EMBL/GenBank/DDBJ whole genome shotgun (WGS) entry which is preliminary data.</text>
</comment>
<sequence length="334" mass="34997">MESTDTSPWVRSHRTAVRVQGATAPYDTLHLTIRYPALAARDDVERMSGALALDPAGAPYPVVIVLPGINVASAGYLELATALAGAGLVCVTFDWVGELFPGQYGLTPGVDIEAVTPQAYGARPTTPALAVVLDALTEQQAEGPLAGALALDRIGVFGHSAGGTVALQSAAPAWFPQVRAVATYGSHTLASQQLGFAPNTLLASPAKVPVMLVAGSQDGVVAASAIRYGEQAGAVGHDPVRRTFEEALADAPEAWLVQLAGAGHLLPCDVEDPTSARGFLESPPDGDQAQLRALLARTLIRFFAAWLKDDRAAHHELEGWLAAPRPEIADIRRR</sequence>
<dbReference type="Pfam" id="PF01738">
    <property type="entry name" value="DLH"/>
    <property type="match status" value="1"/>
</dbReference>
<evidence type="ECO:0000313" key="5">
    <source>
        <dbReference type="Proteomes" id="UP001501581"/>
    </source>
</evidence>
<dbReference type="Gene3D" id="3.40.50.1820">
    <property type="entry name" value="alpha/beta hydrolase"/>
    <property type="match status" value="1"/>
</dbReference>
<reference evidence="4 5" key="1">
    <citation type="journal article" date="2019" name="Int. J. Syst. Evol. Microbiol.">
        <title>The Global Catalogue of Microorganisms (GCM) 10K type strain sequencing project: providing services to taxonomists for standard genome sequencing and annotation.</title>
        <authorList>
            <consortium name="The Broad Institute Genomics Platform"/>
            <consortium name="The Broad Institute Genome Sequencing Center for Infectious Disease"/>
            <person name="Wu L."/>
            <person name="Ma J."/>
        </authorList>
    </citation>
    <scope>NUCLEOTIDE SEQUENCE [LARGE SCALE GENOMIC DNA]</scope>
    <source>
        <strain evidence="4 5">JCM 13008</strain>
    </source>
</reference>
<evidence type="ECO:0000259" key="3">
    <source>
        <dbReference type="Pfam" id="PF01738"/>
    </source>
</evidence>
<protein>
    <recommendedName>
        <fullName evidence="3">Dienelactone hydrolase domain-containing protein</fullName>
    </recommendedName>
</protein>
<proteinExistence type="inferred from homology"/>
<dbReference type="InterPro" id="IPR050261">
    <property type="entry name" value="FrsA_esterase"/>
</dbReference>
<evidence type="ECO:0000256" key="1">
    <source>
        <dbReference type="ARBA" id="ARBA00008645"/>
    </source>
</evidence>
<feature type="domain" description="Dienelactone hydrolase" evidence="3">
    <location>
        <begin position="50"/>
        <end position="226"/>
    </location>
</feature>
<organism evidence="4 5">
    <name type="scientific">Nocardioides dubius</name>
    <dbReference type="NCBI Taxonomy" id="317019"/>
    <lineage>
        <taxon>Bacteria</taxon>
        <taxon>Bacillati</taxon>
        <taxon>Actinomycetota</taxon>
        <taxon>Actinomycetes</taxon>
        <taxon>Propionibacteriales</taxon>
        <taxon>Nocardioidaceae</taxon>
        <taxon>Nocardioides</taxon>
    </lineage>
</organism>
<name>A0ABN1TZI2_9ACTN</name>
<evidence type="ECO:0000313" key="4">
    <source>
        <dbReference type="EMBL" id="GAA1108321.1"/>
    </source>
</evidence>
<accession>A0ABN1TZI2</accession>
<dbReference type="PANTHER" id="PTHR22946">
    <property type="entry name" value="DIENELACTONE HYDROLASE DOMAIN-CONTAINING PROTEIN-RELATED"/>
    <property type="match status" value="1"/>
</dbReference>
<dbReference type="SUPFAM" id="SSF53474">
    <property type="entry name" value="alpha/beta-Hydrolases"/>
    <property type="match status" value="1"/>
</dbReference>
<keyword evidence="5" id="KW-1185">Reference proteome</keyword>
<dbReference type="Proteomes" id="UP001501581">
    <property type="component" value="Unassembled WGS sequence"/>
</dbReference>
<dbReference type="InterPro" id="IPR002925">
    <property type="entry name" value="Dienelactn_hydro"/>
</dbReference>
<dbReference type="InterPro" id="IPR029058">
    <property type="entry name" value="AB_hydrolase_fold"/>
</dbReference>